<dbReference type="Pfam" id="PF05199">
    <property type="entry name" value="GMC_oxred_C"/>
    <property type="match status" value="1"/>
</dbReference>
<gene>
    <name evidence="8" type="ORF">B0J12DRAFT_695019</name>
</gene>
<evidence type="ECO:0000259" key="6">
    <source>
        <dbReference type="Pfam" id="PF00732"/>
    </source>
</evidence>
<evidence type="ECO:0000256" key="5">
    <source>
        <dbReference type="ARBA" id="ARBA00023002"/>
    </source>
</evidence>
<accession>A0ABQ8GTQ8</accession>
<organism evidence="8 9">
    <name type="scientific">Macrophomina phaseolina</name>
    <dbReference type="NCBI Taxonomy" id="35725"/>
    <lineage>
        <taxon>Eukaryota</taxon>
        <taxon>Fungi</taxon>
        <taxon>Dikarya</taxon>
        <taxon>Ascomycota</taxon>
        <taxon>Pezizomycotina</taxon>
        <taxon>Dothideomycetes</taxon>
        <taxon>Dothideomycetes incertae sedis</taxon>
        <taxon>Botryosphaeriales</taxon>
        <taxon>Botryosphaeriaceae</taxon>
        <taxon>Macrophomina</taxon>
    </lineage>
</organism>
<dbReference type="Gene3D" id="3.30.560.10">
    <property type="entry name" value="Glucose Oxidase, domain 3"/>
    <property type="match status" value="2"/>
</dbReference>
<dbReference type="InterPro" id="IPR000172">
    <property type="entry name" value="GMC_OxRdtase_N"/>
</dbReference>
<dbReference type="Gene3D" id="4.10.450.10">
    <property type="entry name" value="Glucose Oxidase, domain 2"/>
    <property type="match status" value="1"/>
</dbReference>
<evidence type="ECO:0000256" key="4">
    <source>
        <dbReference type="ARBA" id="ARBA00022827"/>
    </source>
</evidence>
<evidence type="ECO:0000259" key="7">
    <source>
        <dbReference type="Pfam" id="PF05199"/>
    </source>
</evidence>
<name>A0ABQ8GTQ8_9PEZI</name>
<dbReference type="InterPro" id="IPR036188">
    <property type="entry name" value="FAD/NAD-bd_sf"/>
</dbReference>
<reference evidence="8 9" key="1">
    <citation type="journal article" date="2021" name="Nat. Commun.">
        <title>Genetic determinants of endophytism in the Arabidopsis root mycobiome.</title>
        <authorList>
            <person name="Mesny F."/>
            <person name="Miyauchi S."/>
            <person name="Thiergart T."/>
            <person name="Pickel B."/>
            <person name="Atanasova L."/>
            <person name="Karlsson M."/>
            <person name="Huettel B."/>
            <person name="Barry K.W."/>
            <person name="Haridas S."/>
            <person name="Chen C."/>
            <person name="Bauer D."/>
            <person name="Andreopoulos W."/>
            <person name="Pangilinan J."/>
            <person name="LaButti K."/>
            <person name="Riley R."/>
            <person name="Lipzen A."/>
            <person name="Clum A."/>
            <person name="Drula E."/>
            <person name="Henrissat B."/>
            <person name="Kohler A."/>
            <person name="Grigoriev I.V."/>
            <person name="Martin F.M."/>
            <person name="Hacquard S."/>
        </authorList>
    </citation>
    <scope>NUCLEOTIDE SEQUENCE [LARGE SCALE GENOMIC DNA]</scope>
    <source>
        <strain evidence="8 9">MPI-SDFR-AT-0080</strain>
    </source>
</reference>
<comment type="cofactor">
    <cofactor evidence="1">
        <name>FAD</name>
        <dbReference type="ChEBI" id="CHEBI:57692"/>
    </cofactor>
</comment>
<dbReference type="InterPro" id="IPR007867">
    <property type="entry name" value="GMC_OxRtase_C"/>
</dbReference>
<keyword evidence="3" id="KW-0285">Flavoprotein</keyword>
<protein>
    <recommendedName>
        <fullName evidence="10">Glucose-methanol-choline oxidoreductase</fullName>
    </recommendedName>
</protein>
<evidence type="ECO:0000313" key="8">
    <source>
        <dbReference type="EMBL" id="KAH7062468.1"/>
    </source>
</evidence>
<dbReference type="Proteomes" id="UP000774617">
    <property type="component" value="Unassembled WGS sequence"/>
</dbReference>
<keyword evidence="9" id="KW-1185">Reference proteome</keyword>
<dbReference type="InterPro" id="IPR027424">
    <property type="entry name" value="Glucose_Oxidase_domain_2"/>
</dbReference>
<comment type="caution">
    <text evidence="8">The sequence shown here is derived from an EMBL/GenBank/DDBJ whole genome shotgun (WGS) entry which is preliminary data.</text>
</comment>
<dbReference type="PANTHER" id="PTHR11552">
    <property type="entry name" value="GLUCOSE-METHANOL-CHOLINE GMC OXIDOREDUCTASE"/>
    <property type="match status" value="1"/>
</dbReference>
<sequence length="407" mass="44870">MAPCYKKFQRFDPASDATKEVLATKYKNEVPVGTEGPLSVTYPDVYGPFNGAWMEILEKLGWGNTNDPMSGDKIGAFHTGIAVHPKTKTRGYPATAYYNEVSKRPNLQVLLETHVEKVLFRKEAGSPVVATGVVARTKDGEIHEIAAKKEVILAAGALQPPQILELSGVGQRELLERHNIPVADGQVSGDGLRDPNVAQAVLKQFQEAQSGTLVGMPVSVACLPSVNFFEDKCWILTRRHAYPYIQGRDKTAELLAKKSEKKYITVMAVNNHPFSRGIVHIRSSDAKEKPMFEPRYLSHPLDLEILARDTPYLESVVKTEPFASLLKQGSRLPEGADPTTLEGANELVKERLLSIMHPAGTCAMTPKELGGVVNDRLKVHDAKNLRVVDASVFPLEPLVIYKQRCIL</sequence>
<feature type="domain" description="Glucose-methanol-choline oxidoreductase C-terminal" evidence="7">
    <location>
        <begin position="273"/>
        <end position="395"/>
    </location>
</feature>
<dbReference type="Gene3D" id="3.50.50.60">
    <property type="entry name" value="FAD/NAD(P)-binding domain"/>
    <property type="match status" value="2"/>
</dbReference>
<feature type="domain" description="Glucose-methanol-choline oxidoreductase N-terminal" evidence="6">
    <location>
        <begin position="31"/>
        <end position="174"/>
    </location>
</feature>
<dbReference type="EMBL" id="JAGTJR010000003">
    <property type="protein sequence ID" value="KAH7062468.1"/>
    <property type="molecule type" value="Genomic_DNA"/>
</dbReference>
<dbReference type="Pfam" id="PF00732">
    <property type="entry name" value="GMC_oxred_N"/>
    <property type="match status" value="1"/>
</dbReference>
<evidence type="ECO:0008006" key="10">
    <source>
        <dbReference type="Google" id="ProtNLM"/>
    </source>
</evidence>
<dbReference type="PANTHER" id="PTHR11552:SF210">
    <property type="entry name" value="GLUCOSE-METHANOL-CHOLINE OXIDOREDUCTASE N-TERMINAL DOMAIN-CONTAINING PROTEIN-RELATED"/>
    <property type="match status" value="1"/>
</dbReference>
<keyword evidence="4" id="KW-0274">FAD</keyword>
<evidence type="ECO:0000256" key="2">
    <source>
        <dbReference type="ARBA" id="ARBA00010790"/>
    </source>
</evidence>
<evidence type="ECO:0000256" key="1">
    <source>
        <dbReference type="ARBA" id="ARBA00001974"/>
    </source>
</evidence>
<dbReference type="SUPFAM" id="SSF51905">
    <property type="entry name" value="FAD/NAD(P)-binding domain"/>
    <property type="match status" value="1"/>
</dbReference>
<dbReference type="InterPro" id="IPR012132">
    <property type="entry name" value="GMC_OxRdtase"/>
</dbReference>
<evidence type="ECO:0000256" key="3">
    <source>
        <dbReference type="ARBA" id="ARBA00022630"/>
    </source>
</evidence>
<proteinExistence type="inferred from homology"/>
<keyword evidence="5" id="KW-0560">Oxidoreductase</keyword>
<comment type="similarity">
    <text evidence="2">Belongs to the GMC oxidoreductase family.</text>
</comment>
<dbReference type="SUPFAM" id="SSF54373">
    <property type="entry name" value="FAD-linked reductases, C-terminal domain"/>
    <property type="match status" value="1"/>
</dbReference>
<evidence type="ECO:0000313" key="9">
    <source>
        <dbReference type="Proteomes" id="UP000774617"/>
    </source>
</evidence>